<feature type="compositionally biased region" description="Low complexity" evidence="1">
    <location>
        <begin position="93"/>
        <end position="122"/>
    </location>
</feature>
<dbReference type="Proteomes" id="UP000039324">
    <property type="component" value="Unassembled WGS sequence"/>
</dbReference>
<evidence type="ECO:0000313" key="3">
    <source>
        <dbReference type="Proteomes" id="UP000039324"/>
    </source>
</evidence>
<evidence type="ECO:0000256" key="1">
    <source>
        <dbReference type="SAM" id="MobiDB-lite"/>
    </source>
</evidence>
<accession>A0A0G4J6E0</accession>
<evidence type="ECO:0000313" key="2">
    <source>
        <dbReference type="EMBL" id="CEP03110.1"/>
    </source>
</evidence>
<dbReference type="EMBL" id="CDSF01000141">
    <property type="protein sequence ID" value="CEP03110.1"/>
    <property type="molecule type" value="Genomic_DNA"/>
</dbReference>
<dbReference type="AlphaFoldDB" id="A0A0G4J6E0"/>
<keyword evidence="3" id="KW-1185">Reference proteome</keyword>
<feature type="region of interest" description="Disordered" evidence="1">
    <location>
        <begin position="82"/>
        <end position="122"/>
    </location>
</feature>
<proteinExistence type="predicted"/>
<sequence length="122" mass="13342">MMDVTADSRISFLHANRKCWSCRAVHVVGSVPGRAPCSQLHHNHAGDGSLMPTGFLRSPHEQRHVAYGATSTDMILHLAMSSRNPVRRRWSRPRSASGSEHSSPTTTMPGPSSSSTMMTWSS</sequence>
<protein>
    <submittedName>
        <fullName evidence="2">Uncharacterized protein</fullName>
    </submittedName>
</protein>
<organism evidence="2 3">
    <name type="scientific">Plasmodiophora brassicae</name>
    <name type="common">Clubroot disease agent</name>
    <dbReference type="NCBI Taxonomy" id="37360"/>
    <lineage>
        <taxon>Eukaryota</taxon>
        <taxon>Sar</taxon>
        <taxon>Rhizaria</taxon>
        <taxon>Endomyxa</taxon>
        <taxon>Phytomyxea</taxon>
        <taxon>Plasmodiophorida</taxon>
        <taxon>Plasmodiophoridae</taxon>
        <taxon>Plasmodiophora</taxon>
    </lineage>
</organism>
<reference evidence="2 3" key="1">
    <citation type="submission" date="2015-02" db="EMBL/GenBank/DDBJ databases">
        <authorList>
            <person name="Chooi Y.-H."/>
        </authorList>
    </citation>
    <scope>NUCLEOTIDE SEQUENCE [LARGE SCALE GENOMIC DNA]</scope>
    <source>
        <strain evidence="2">E3</strain>
    </source>
</reference>
<gene>
    <name evidence="2" type="ORF">PBRA_009327</name>
</gene>
<name>A0A0G4J6E0_PLABS</name>